<dbReference type="RefSeq" id="WP_125120298.1">
    <property type="nucleotide sequence ID" value="NZ_AP019309.1"/>
</dbReference>
<feature type="transmembrane region" description="Helical" evidence="1">
    <location>
        <begin position="183"/>
        <end position="201"/>
    </location>
</feature>
<dbReference type="EMBL" id="AP019309">
    <property type="protein sequence ID" value="BBH27589.1"/>
    <property type="molecule type" value="Genomic_DNA"/>
</dbReference>
<keyword evidence="1" id="KW-1133">Transmembrane helix</keyword>
<organism evidence="2 3">
    <name type="scientific">Intestinibaculum porci</name>
    <dbReference type="NCBI Taxonomy" id="2487118"/>
    <lineage>
        <taxon>Bacteria</taxon>
        <taxon>Bacillati</taxon>
        <taxon>Bacillota</taxon>
        <taxon>Erysipelotrichia</taxon>
        <taxon>Erysipelotrichales</taxon>
        <taxon>Erysipelotrichaceae</taxon>
        <taxon>Intestinibaculum</taxon>
    </lineage>
</organism>
<feature type="transmembrane region" description="Helical" evidence="1">
    <location>
        <begin position="68"/>
        <end position="87"/>
    </location>
</feature>
<evidence type="ECO:0000313" key="3">
    <source>
        <dbReference type="Proteomes" id="UP000268059"/>
    </source>
</evidence>
<sequence length="233" mass="26109">MRKDQAFLIALIAPIPSTLLMEYLKTLSNANPLGEMRVLLSALAAVFLGFLMAYVGDLNMKGYTFFKHVMALVYTALAIAGIVSLYIPKVASFHHFQAYFFAHAIFYLVWGGVYASLLLLVGRKSQPLTYVAPFLCIMGLYFLDRYAQLPPLLLTSLRYSLYFLFGLVTILMVNHFPDRRYPLAAGAYLVAFLFLVLAPLFCELPAAFDSYIHSTYLLYALSAGMNAYGLSNR</sequence>
<feature type="transmembrane region" description="Helical" evidence="1">
    <location>
        <begin position="213"/>
        <end position="230"/>
    </location>
</feature>
<proteinExistence type="predicted"/>
<feature type="transmembrane region" description="Helical" evidence="1">
    <location>
        <begin position="99"/>
        <end position="121"/>
    </location>
</feature>
<dbReference type="Proteomes" id="UP000268059">
    <property type="component" value="Chromosome"/>
</dbReference>
<evidence type="ECO:0000313" key="2">
    <source>
        <dbReference type="EMBL" id="BBH27589.1"/>
    </source>
</evidence>
<gene>
    <name evidence="2" type="ORF">SG0102_25230</name>
</gene>
<reference evidence="2 3" key="1">
    <citation type="submission" date="2018-11" db="EMBL/GenBank/DDBJ databases">
        <title>Novel Erysipelotrichaceae bacterium isolated from small intestine of a swine.</title>
        <authorList>
            <person name="Kim J.S."/>
            <person name="Choe H."/>
            <person name="Lee Y.R."/>
            <person name="Kim K.M."/>
            <person name="Park D.S."/>
        </authorList>
    </citation>
    <scope>NUCLEOTIDE SEQUENCE [LARGE SCALE GENOMIC DNA]</scope>
    <source>
        <strain evidence="2 3">SG0102</strain>
    </source>
</reference>
<keyword evidence="3" id="KW-1185">Reference proteome</keyword>
<accession>A0A3G9JX94</accession>
<feature type="transmembrane region" description="Helical" evidence="1">
    <location>
        <begin position="128"/>
        <end position="147"/>
    </location>
</feature>
<keyword evidence="1" id="KW-0812">Transmembrane</keyword>
<protein>
    <submittedName>
        <fullName evidence="2">Uncharacterized protein</fullName>
    </submittedName>
</protein>
<evidence type="ECO:0000256" key="1">
    <source>
        <dbReference type="SAM" id="Phobius"/>
    </source>
</evidence>
<name>A0A3G9JX94_9FIRM</name>
<feature type="transmembrane region" description="Helical" evidence="1">
    <location>
        <begin position="37"/>
        <end position="56"/>
    </location>
</feature>
<dbReference type="InParanoid" id="A0A3G9JX94"/>
<keyword evidence="1" id="KW-0472">Membrane</keyword>
<dbReference type="KEGG" id="ebm:SG0102_25230"/>
<dbReference type="AlphaFoldDB" id="A0A3G9JX94"/>
<feature type="transmembrane region" description="Helical" evidence="1">
    <location>
        <begin position="159"/>
        <end position="176"/>
    </location>
</feature>